<protein>
    <submittedName>
        <fullName evidence="3">NAD(P)-dependent dehydrogenase, short-chain alcohol dehydrogenase family</fullName>
    </submittedName>
</protein>
<dbReference type="STRING" id="546871.SAMN04488543_1587"/>
<evidence type="ECO:0000256" key="2">
    <source>
        <dbReference type="ARBA" id="ARBA00023002"/>
    </source>
</evidence>
<comment type="similarity">
    <text evidence="1">Belongs to the short-chain dehydrogenases/reductases (SDR) family.</text>
</comment>
<dbReference type="PANTHER" id="PTHR42760:SF40">
    <property type="entry name" value="3-OXOACYL-[ACYL-CARRIER-PROTEIN] REDUCTASE, CHLOROPLASTIC"/>
    <property type="match status" value="1"/>
</dbReference>
<gene>
    <name evidence="3" type="ORF">SAMN04488543_1587</name>
</gene>
<dbReference type="EMBL" id="LT629749">
    <property type="protein sequence ID" value="SDS36600.1"/>
    <property type="molecule type" value="Genomic_DNA"/>
</dbReference>
<evidence type="ECO:0000313" key="3">
    <source>
        <dbReference type="EMBL" id="SDS36600.1"/>
    </source>
</evidence>
<dbReference type="GO" id="GO:0016616">
    <property type="term" value="F:oxidoreductase activity, acting on the CH-OH group of donors, NAD or NADP as acceptor"/>
    <property type="evidence" value="ECO:0007669"/>
    <property type="project" value="TreeGrafter"/>
</dbReference>
<name>A0A1H1RLM1_9ACTN</name>
<proteinExistence type="inferred from homology"/>
<sequence>MVLVTGAAHGIGRACAGRLAAEGARVVVADLDGGEANEVALRLPGDGHRAVALDVTKPESVDEAFQTVGGEGLDVLVNVAGGDTQHGSFEDTGDEVWHQMIQLNLIGVVRCCRAAIPHLRRRSRAAIVNVGSINAHTSLGSEPYSAAKAGVVSLTTNLALSLGPGHIRVNGVAPGTIRTRVWDDQEGGADRLQPLYPLGRVGEPDDIAAAVAFLASDDAAWITGHTLPVDGGFLTNH</sequence>
<organism evidence="3 4">
    <name type="scientific">Friedmanniella luteola</name>
    <dbReference type="NCBI Taxonomy" id="546871"/>
    <lineage>
        <taxon>Bacteria</taxon>
        <taxon>Bacillati</taxon>
        <taxon>Actinomycetota</taxon>
        <taxon>Actinomycetes</taxon>
        <taxon>Propionibacteriales</taxon>
        <taxon>Nocardioidaceae</taxon>
        <taxon>Friedmanniella</taxon>
    </lineage>
</organism>
<dbReference type="PRINTS" id="PR00080">
    <property type="entry name" value="SDRFAMILY"/>
</dbReference>
<dbReference type="InterPro" id="IPR002347">
    <property type="entry name" value="SDR_fam"/>
</dbReference>
<evidence type="ECO:0000256" key="1">
    <source>
        <dbReference type="ARBA" id="ARBA00006484"/>
    </source>
</evidence>
<dbReference type="PRINTS" id="PR00081">
    <property type="entry name" value="GDHRDH"/>
</dbReference>
<reference evidence="3 4" key="1">
    <citation type="submission" date="2016-10" db="EMBL/GenBank/DDBJ databases">
        <authorList>
            <person name="de Groot N.N."/>
        </authorList>
    </citation>
    <scope>NUCLEOTIDE SEQUENCE [LARGE SCALE GENOMIC DNA]</scope>
    <source>
        <strain evidence="3 4">DSM 21741</strain>
    </source>
</reference>
<dbReference type="InterPro" id="IPR036291">
    <property type="entry name" value="NAD(P)-bd_dom_sf"/>
</dbReference>
<evidence type="ECO:0000313" key="4">
    <source>
        <dbReference type="Proteomes" id="UP000199092"/>
    </source>
</evidence>
<dbReference type="PANTHER" id="PTHR42760">
    <property type="entry name" value="SHORT-CHAIN DEHYDROGENASES/REDUCTASES FAMILY MEMBER"/>
    <property type="match status" value="1"/>
</dbReference>
<dbReference type="Proteomes" id="UP000199092">
    <property type="component" value="Chromosome I"/>
</dbReference>
<dbReference type="Gene3D" id="3.40.50.720">
    <property type="entry name" value="NAD(P)-binding Rossmann-like Domain"/>
    <property type="match status" value="1"/>
</dbReference>
<keyword evidence="4" id="KW-1185">Reference proteome</keyword>
<dbReference type="CDD" id="cd05233">
    <property type="entry name" value="SDR_c"/>
    <property type="match status" value="1"/>
</dbReference>
<dbReference type="GO" id="GO:0030497">
    <property type="term" value="P:fatty acid elongation"/>
    <property type="evidence" value="ECO:0007669"/>
    <property type="project" value="TreeGrafter"/>
</dbReference>
<dbReference type="SUPFAM" id="SSF51735">
    <property type="entry name" value="NAD(P)-binding Rossmann-fold domains"/>
    <property type="match status" value="1"/>
</dbReference>
<dbReference type="AlphaFoldDB" id="A0A1H1RLM1"/>
<accession>A0A1H1RLM1</accession>
<keyword evidence="2" id="KW-0560">Oxidoreductase</keyword>
<dbReference type="FunFam" id="3.40.50.720:FF:000084">
    <property type="entry name" value="Short-chain dehydrogenase reductase"/>
    <property type="match status" value="1"/>
</dbReference>
<dbReference type="Pfam" id="PF13561">
    <property type="entry name" value="adh_short_C2"/>
    <property type="match status" value="1"/>
</dbReference>